<protein>
    <submittedName>
        <fullName evidence="5">Ureidoglycolate hydrolase</fullName>
    </submittedName>
</protein>
<dbReference type="PANTHER" id="PTHR21221:SF1">
    <property type="entry name" value="UREIDOGLYCOLATE LYASE"/>
    <property type="match status" value="1"/>
</dbReference>
<keyword evidence="6" id="KW-1185">Reference proteome</keyword>
<keyword evidence="5" id="KW-0378">Hydrolase</keyword>
<accession>A0A1Y2D0K0</accession>
<comment type="subunit">
    <text evidence="1">Homodimer.</text>
</comment>
<comment type="catalytic activity">
    <reaction evidence="4">
        <text>(S)-ureidoglycolate = urea + glyoxylate</text>
        <dbReference type="Rhea" id="RHEA:11304"/>
        <dbReference type="ChEBI" id="CHEBI:16199"/>
        <dbReference type="ChEBI" id="CHEBI:36655"/>
        <dbReference type="ChEBI" id="CHEBI:57296"/>
        <dbReference type="EC" id="4.3.2.3"/>
    </reaction>
</comment>
<dbReference type="InterPro" id="IPR024060">
    <property type="entry name" value="Ureidoglycolate_lyase_dom_sf"/>
</dbReference>
<dbReference type="Proteomes" id="UP000193467">
    <property type="component" value="Unassembled WGS sequence"/>
</dbReference>
<dbReference type="Pfam" id="PF04115">
    <property type="entry name" value="Ureidogly_lyase"/>
    <property type="match status" value="1"/>
</dbReference>
<keyword evidence="3" id="KW-0456">Lyase</keyword>
<dbReference type="GO" id="GO:0006144">
    <property type="term" value="P:purine nucleobase metabolic process"/>
    <property type="evidence" value="ECO:0007669"/>
    <property type="project" value="UniProtKB-KW"/>
</dbReference>
<sequence>MPSISLVAQPLTHEAWAPYGDVIQGSEDPSTMPLSVITNKITANPIPGHKFNRISPITSHYPSAGSPEAQGTPHTAISVIRIGPPKGLELGGQFEVRMLERHAATSQAFIPFAKAGSEWEEFTGEKGLPESRGGGMIVVGCLPGADGKPDLSTLKVFVSSPAQGVCYHAGIWHHSVVSFTHSDLAAIDTQITTDGSLLIDLEIIRKTEGEDSFATVQLPKIL</sequence>
<dbReference type="GO" id="GO:0050385">
    <property type="term" value="F:ureidoglycolate lyase activity"/>
    <property type="evidence" value="ECO:0007669"/>
    <property type="project" value="UniProtKB-EC"/>
</dbReference>
<dbReference type="SUPFAM" id="SSF51182">
    <property type="entry name" value="RmlC-like cupins"/>
    <property type="match status" value="1"/>
</dbReference>
<dbReference type="STRING" id="106004.A0A1Y2D0K0"/>
<evidence type="ECO:0000313" key="5">
    <source>
        <dbReference type="EMBL" id="ORY52727.1"/>
    </source>
</evidence>
<dbReference type="OrthoDB" id="10266039at2759"/>
<evidence type="ECO:0000256" key="3">
    <source>
        <dbReference type="ARBA" id="ARBA00023239"/>
    </source>
</evidence>
<dbReference type="CDD" id="cd20298">
    <property type="entry name" value="cupin_UAH"/>
    <property type="match status" value="1"/>
</dbReference>
<dbReference type="PANTHER" id="PTHR21221">
    <property type="entry name" value="UREIDOGLYCOLATE HYDROLASE"/>
    <property type="match status" value="1"/>
</dbReference>
<dbReference type="AlphaFoldDB" id="A0A1Y2D0K0"/>
<dbReference type="Gene3D" id="2.60.120.480">
    <property type="entry name" value="Ureidoglycolate hydrolase"/>
    <property type="match status" value="1"/>
</dbReference>
<dbReference type="GO" id="GO:0000256">
    <property type="term" value="P:allantoin catabolic process"/>
    <property type="evidence" value="ECO:0007669"/>
    <property type="project" value="InterPro"/>
</dbReference>
<evidence type="ECO:0000313" key="6">
    <source>
        <dbReference type="Proteomes" id="UP000193467"/>
    </source>
</evidence>
<reference evidence="5 6" key="1">
    <citation type="submission" date="2016-07" db="EMBL/GenBank/DDBJ databases">
        <title>Pervasive Adenine N6-methylation of Active Genes in Fungi.</title>
        <authorList>
            <consortium name="DOE Joint Genome Institute"/>
            <person name="Mondo S.J."/>
            <person name="Dannebaum R.O."/>
            <person name="Kuo R.C."/>
            <person name="Labutti K."/>
            <person name="Haridas S."/>
            <person name="Kuo A."/>
            <person name="Salamov A."/>
            <person name="Ahrendt S.R."/>
            <person name="Lipzen A."/>
            <person name="Sullivan W."/>
            <person name="Andreopoulos W.B."/>
            <person name="Clum A."/>
            <person name="Lindquist E."/>
            <person name="Daum C."/>
            <person name="Ramamoorthy G.K."/>
            <person name="Gryganskyi A."/>
            <person name="Culley D."/>
            <person name="Magnuson J.K."/>
            <person name="James T.Y."/>
            <person name="O'Malley M.A."/>
            <person name="Stajich J.E."/>
            <person name="Spatafora J.W."/>
            <person name="Visel A."/>
            <person name="Grigoriev I.V."/>
        </authorList>
    </citation>
    <scope>NUCLEOTIDE SEQUENCE [LARGE SCALE GENOMIC DNA]</scope>
    <source>
        <strain evidence="5 6">62-1032</strain>
    </source>
</reference>
<evidence type="ECO:0000256" key="2">
    <source>
        <dbReference type="ARBA" id="ARBA00022631"/>
    </source>
</evidence>
<keyword evidence="2" id="KW-0659">Purine metabolism</keyword>
<dbReference type="InterPro" id="IPR011051">
    <property type="entry name" value="RmlC_Cupin_sf"/>
</dbReference>
<evidence type="ECO:0000256" key="4">
    <source>
        <dbReference type="ARBA" id="ARBA00047684"/>
    </source>
</evidence>
<evidence type="ECO:0000256" key="1">
    <source>
        <dbReference type="ARBA" id="ARBA00011738"/>
    </source>
</evidence>
<dbReference type="GO" id="GO:0004848">
    <property type="term" value="F:ureidoglycolate hydrolase activity"/>
    <property type="evidence" value="ECO:0007669"/>
    <property type="project" value="InterPro"/>
</dbReference>
<name>A0A1Y2D0K0_9BASI</name>
<comment type="caution">
    <text evidence="5">The sequence shown here is derived from an EMBL/GenBank/DDBJ whole genome shotgun (WGS) entry which is preliminary data.</text>
</comment>
<dbReference type="EMBL" id="MCGR01000105">
    <property type="protein sequence ID" value="ORY52727.1"/>
    <property type="molecule type" value="Genomic_DNA"/>
</dbReference>
<dbReference type="InterPro" id="IPR007247">
    <property type="entry name" value="Ureidogly_lyase"/>
</dbReference>
<dbReference type="FunCoup" id="A0A1Y2D0K0">
    <property type="interactions" value="50"/>
</dbReference>
<organism evidence="5 6">
    <name type="scientific">Leucosporidium creatinivorum</name>
    <dbReference type="NCBI Taxonomy" id="106004"/>
    <lineage>
        <taxon>Eukaryota</taxon>
        <taxon>Fungi</taxon>
        <taxon>Dikarya</taxon>
        <taxon>Basidiomycota</taxon>
        <taxon>Pucciniomycotina</taxon>
        <taxon>Microbotryomycetes</taxon>
        <taxon>Leucosporidiales</taxon>
        <taxon>Leucosporidium</taxon>
    </lineage>
</organism>
<dbReference type="InParanoid" id="A0A1Y2D0K0"/>
<dbReference type="InterPro" id="IPR047233">
    <property type="entry name" value="UAH_cupin"/>
</dbReference>
<gene>
    <name evidence="5" type="ORF">BCR35DRAFT_335966</name>
</gene>
<proteinExistence type="predicted"/>